<gene>
    <name evidence="1" type="ORF">GIV46_13655</name>
</gene>
<protein>
    <submittedName>
        <fullName evidence="1">Uncharacterized protein</fullName>
    </submittedName>
</protein>
<evidence type="ECO:0000313" key="2">
    <source>
        <dbReference type="Proteomes" id="UP000814126"/>
    </source>
</evidence>
<evidence type="ECO:0000313" key="1">
    <source>
        <dbReference type="EMBL" id="MCF5656060.1"/>
    </source>
</evidence>
<accession>A0AAP2WGA4</accession>
<sequence>MNPVSRREKARDSKGNEVLKVEYLGKVMRANVILGTNQAEIDNSKIPEGADMQMNMILDRAVVAKEVREMLDEAKNGNHMLFLCRTFNIRKDVLKALGFVEGALTA</sequence>
<comment type="caution">
    <text evidence="1">The sequence shown here is derived from an EMBL/GenBank/DDBJ whole genome shotgun (WGS) entry which is preliminary data.</text>
</comment>
<name>A0AAP2WGA4_9PSED</name>
<reference evidence="1" key="1">
    <citation type="submission" date="2019-11" db="EMBL/GenBank/DDBJ databases">
        <title>Epiphytic Pseudomonas syringae from cherry orchards.</title>
        <authorList>
            <person name="Hulin M.T."/>
        </authorList>
    </citation>
    <scope>NUCLEOTIDE SEQUENCE</scope>
    <source>
        <strain evidence="1">PA-2-1F</strain>
    </source>
</reference>
<dbReference type="RefSeq" id="WP_236325948.1">
    <property type="nucleotide sequence ID" value="NZ_WJZX01000046.1"/>
</dbReference>
<proteinExistence type="predicted"/>
<dbReference type="AlphaFoldDB" id="A0AAP2WGA4"/>
<dbReference type="Proteomes" id="UP000814126">
    <property type="component" value="Unassembled WGS sequence"/>
</dbReference>
<dbReference type="EMBL" id="WJZX01000046">
    <property type="protein sequence ID" value="MCF5656060.1"/>
    <property type="molecule type" value="Genomic_DNA"/>
</dbReference>
<organism evidence="1 2">
    <name type="scientific">Pseudomonas poae</name>
    <dbReference type="NCBI Taxonomy" id="200451"/>
    <lineage>
        <taxon>Bacteria</taxon>
        <taxon>Pseudomonadati</taxon>
        <taxon>Pseudomonadota</taxon>
        <taxon>Gammaproteobacteria</taxon>
        <taxon>Pseudomonadales</taxon>
        <taxon>Pseudomonadaceae</taxon>
        <taxon>Pseudomonas</taxon>
    </lineage>
</organism>